<organism evidence="8 9">
    <name type="scientific">Aerophototrophica crusticola</name>
    <dbReference type="NCBI Taxonomy" id="1709002"/>
    <lineage>
        <taxon>Bacteria</taxon>
        <taxon>Pseudomonadati</taxon>
        <taxon>Pseudomonadota</taxon>
        <taxon>Alphaproteobacteria</taxon>
        <taxon>Rhodospirillales</taxon>
        <taxon>Rhodospirillaceae</taxon>
        <taxon>Aerophototrophica</taxon>
    </lineage>
</organism>
<feature type="binding site" evidence="6">
    <location>
        <position position="185"/>
    </location>
    <ligand>
        <name>molybdate</name>
        <dbReference type="ChEBI" id="CHEBI:36264"/>
    </ligand>
</feature>
<keyword evidence="9" id="KW-1185">Reference proteome</keyword>
<evidence type="ECO:0000313" key="9">
    <source>
        <dbReference type="Proteomes" id="UP000501891"/>
    </source>
</evidence>
<dbReference type="PANTHER" id="PTHR30632">
    <property type="entry name" value="MOLYBDATE-BINDING PERIPLASMIC PROTEIN"/>
    <property type="match status" value="1"/>
</dbReference>
<feature type="binding site" evidence="6">
    <location>
        <position position="72"/>
    </location>
    <ligand>
        <name>molybdate</name>
        <dbReference type="ChEBI" id="CHEBI:36264"/>
    </ligand>
</feature>
<dbReference type="GO" id="GO:0046872">
    <property type="term" value="F:metal ion binding"/>
    <property type="evidence" value="ECO:0007669"/>
    <property type="project" value="UniProtKB-KW"/>
</dbReference>
<dbReference type="Pfam" id="PF13531">
    <property type="entry name" value="SBP_bac_11"/>
    <property type="match status" value="1"/>
</dbReference>
<dbReference type="EMBL" id="CP051775">
    <property type="protein sequence ID" value="QJE72081.1"/>
    <property type="molecule type" value="Genomic_DNA"/>
</dbReference>
<evidence type="ECO:0000256" key="6">
    <source>
        <dbReference type="PIRSR" id="PIRSR004846-1"/>
    </source>
</evidence>
<dbReference type="InterPro" id="IPR050682">
    <property type="entry name" value="ModA/WtpA"/>
</dbReference>
<dbReference type="GO" id="GO:0015689">
    <property type="term" value="P:molybdate ion transport"/>
    <property type="evidence" value="ECO:0007669"/>
    <property type="project" value="InterPro"/>
</dbReference>
<dbReference type="SUPFAM" id="SSF53850">
    <property type="entry name" value="Periplasmic binding protein-like II"/>
    <property type="match status" value="1"/>
</dbReference>
<evidence type="ECO:0000313" key="8">
    <source>
        <dbReference type="EMBL" id="QJE72081.1"/>
    </source>
</evidence>
<evidence type="ECO:0000256" key="7">
    <source>
        <dbReference type="SAM" id="SignalP"/>
    </source>
</evidence>
<dbReference type="GO" id="GO:0030973">
    <property type="term" value="F:molybdate ion binding"/>
    <property type="evidence" value="ECO:0007669"/>
    <property type="project" value="TreeGrafter"/>
</dbReference>
<dbReference type="NCBIfam" id="TIGR01256">
    <property type="entry name" value="modA"/>
    <property type="match status" value="1"/>
</dbReference>
<sequence>MSPAFLRPVRRLLGAALLALGLAGGPPALAQAPPADQTVVFAAASLRNALDGIARQYQGETGKAVAISYAASSALARQIEAAAPAHIFIAADLDWMDYLEGKGLLAPGSRRTLLGNRLVLVAPKDSTAAVALGPGLDLTPVLGRDGRLALGDPASVPAGKYARAALEKLGAWDTVKGRLAPAENVRAALLLVSRGEAPAGIVYATDARADPSLKVLGTFPADSHPAILYPAALTAAGGKSADAAAFLAYLAGPKAKPLFEKEGFVILGN</sequence>
<evidence type="ECO:0000256" key="1">
    <source>
        <dbReference type="ARBA" id="ARBA00009175"/>
    </source>
</evidence>
<feature type="signal peptide" evidence="7">
    <location>
        <begin position="1"/>
        <end position="30"/>
    </location>
</feature>
<dbReference type="AlphaFoldDB" id="A0A858R3W2"/>
<evidence type="ECO:0000256" key="3">
    <source>
        <dbReference type="ARBA" id="ARBA00022723"/>
    </source>
</evidence>
<accession>A0A858R3W2</accession>
<feature type="binding site" evidence="6">
    <location>
        <position position="158"/>
    </location>
    <ligand>
        <name>molybdate</name>
        <dbReference type="ChEBI" id="CHEBI:36264"/>
    </ligand>
</feature>
<keyword evidence="2 6" id="KW-0500">Molybdenum</keyword>
<comment type="subunit">
    <text evidence="5">The complex is composed of two ATP-binding proteins (ModC), two transmembrane proteins (ModB) and a solute-binding protein (ModA).</text>
</comment>
<dbReference type="CDD" id="cd13536">
    <property type="entry name" value="PBP2_EcModA"/>
    <property type="match status" value="1"/>
</dbReference>
<feature type="binding site" evidence="6">
    <location>
        <position position="45"/>
    </location>
    <ligand>
        <name>molybdate</name>
        <dbReference type="ChEBI" id="CHEBI:36264"/>
    </ligand>
</feature>
<evidence type="ECO:0000256" key="5">
    <source>
        <dbReference type="ARBA" id="ARBA00062515"/>
    </source>
</evidence>
<comment type="similarity">
    <text evidence="1">Belongs to the bacterial solute-binding protein ModA family.</text>
</comment>
<feature type="chain" id="PRO_5032378788" evidence="7">
    <location>
        <begin position="31"/>
        <end position="269"/>
    </location>
</feature>
<evidence type="ECO:0000256" key="4">
    <source>
        <dbReference type="ARBA" id="ARBA00022729"/>
    </source>
</evidence>
<keyword evidence="3 6" id="KW-0479">Metal-binding</keyword>
<dbReference type="Proteomes" id="UP000501891">
    <property type="component" value="Chromosome"/>
</dbReference>
<evidence type="ECO:0000256" key="2">
    <source>
        <dbReference type="ARBA" id="ARBA00022505"/>
    </source>
</evidence>
<dbReference type="PIRSF" id="PIRSF004846">
    <property type="entry name" value="ModA"/>
    <property type="match status" value="1"/>
</dbReference>
<dbReference type="PANTHER" id="PTHR30632:SF17">
    <property type="entry name" value="MOLYBDATE-BINDING PROTEIN MODA"/>
    <property type="match status" value="1"/>
</dbReference>
<dbReference type="InterPro" id="IPR005950">
    <property type="entry name" value="ModA"/>
</dbReference>
<dbReference type="GO" id="GO:1901359">
    <property type="term" value="F:tungstate binding"/>
    <property type="evidence" value="ECO:0007669"/>
    <property type="project" value="UniProtKB-ARBA"/>
</dbReference>
<proteinExistence type="inferred from homology"/>
<dbReference type="GO" id="GO:0030288">
    <property type="term" value="C:outer membrane-bounded periplasmic space"/>
    <property type="evidence" value="ECO:0007669"/>
    <property type="project" value="TreeGrafter"/>
</dbReference>
<gene>
    <name evidence="8" type="primary">modA</name>
    <name evidence="8" type="ORF">HHL28_02245</name>
</gene>
<protein>
    <submittedName>
        <fullName evidence="8">Molybdate ABC transporter substrate-binding protein</fullName>
    </submittedName>
</protein>
<dbReference type="NCBIfam" id="NF007958">
    <property type="entry name" value="PRK10677.1"/>
    <property type="match status" value="1"/>
</dbReference>
<dbReference type="FunFam" id="3.40.190.10:FF:000035">
    <property type="entry name" value="Molybdate ABC transporter substrate-binding protein"/>
    <property type="match status" value="1"/>
</dbReference>
<name>A0A858R3W2_9PROT</name>
<dbReference type="KEGG" id="acru:HHL28_02245"/>
<reference evidence="8" key="1">
    <citation type="submission" date="2020-04" db="EMBL/GenBank/DDBJ databases">
        <title>A desert anoxygenic phototrophic bacterium fixes CO2 using RubisCO under aerobic conditions.</title>
        <authorList>
            <person name="Tang K."/>
        </authorList>
    </citation>
    <scope>NUCLEOTIDE SEQUENCE [LARGE SCALE GENOMIC DNA]</scope>
    <source>
        <strain evidence="8">MIMtkB3</strain>
    </source>
</reference>
<keyword evidence="4 7" id="KW-0732">Signal</keyword>
<dbReference type="Gene3D" id="3.40.190.10">
    <property type="entry name" value="Periplasmic binding protein-like II"/>
    <property type="match status" value="2"/>
</dbReference>
<feature type="binding site" evidence="6">
    <location>
        <position position="203"/>
    </location>
    <ligand>
        <name>molybdate</name>
        <dbReference type="ChEBI" id="CHEBI:36264"/>
    </ligand>
</feature>